<name>M8DBW0_9BACL</name>
<keyword evidence="2" id="KW-1185">Reference proteome</keyword>
<evidence type="ECO:0000313" key="2">
    <source>
        <dbReference type="Proteomes" id="UP000012081"/>
    </source>
</evidence>
<dbReference type="PATRIC" id="fig|1300222.3.peg.4167"/>
<dbReference type="EMBL" id="APBN01000011">
    <property type="protein sequence ID" value="EMT50893.1"/>
    <property type="molecule type" value="Genomic_DNA"/>
</dbReference>
<organism evidence="1 2">
    <name type="scientific">Brevibacillus borstelensis AK1</name>
    <dbReference type="NCBI Taxonomy" id="1300222"/>
    <lineage>
        <taxon>Bacteria</taxon>
        <taxon>Bacillati</taxon>
        <taxon>Bacillota</taxon>
        <taxon>Bacilli</taxon>
        <taxon>Bacillales</taxon>
        <taxon>Paenibacillaceae</taxon>
        <taxon>Brevibacillus</taxon>
    </lineage>
</organism>
<dbReference type="Proteomes" id="UP000012081">
    <property type="component" value="Unassembled WGS sequence"/>
</dbReference>
<dbReference type="STRING" id="1300222.I532_19846"/>
<dbReference type="OrthoDB" id="9800461at2"/>
<gene>
    <name evidence="1" type="ORF">I532_19846</name>
</gene>
<dbReference type="RefSeq" id="WP_003390415.1">
    <property type="nucleotide sequence ID" value="NZ_APBN01000011.1"/>
</dbReference>
<dbReference type="AlphaFoldDB" id="M8DBW0"/>
<evidence type="ECO:0000313" key="1">
    <source>
        <dbReference type="EMBL" id="EMT50893.1"/>
    </source>
</evidence>
<accession>M8DBW0</accession>
<reference evidence="1 2" key="1">
    <citation type="submission" date="2013-03" db="EMBL/GenBank/DDBJ databases">
        <title>Assembly of a new bacterial strain Brevibacillus borstelensis AK1.</title>
        <authorList>
            <person name="Rajan I."/>
            <person name="PoliReddy D."/>
            <person name="Sugumar T."/>
            <person name="Rathinam K."/>
            <person name="Alqarawi S."/>
            <person name="Khalil A.B."/>
            <person name="Sivakumar N."/>
        </authorList>
    </citation>
    <scope>NUCLEOTIDE SEQUENCE [LARGE SCALE GENOMIC DNA]</scope>
    <source>
        <strain evidence="1 2">AK1</strain>
    </source>
</reference>
<comment type="caution">
    <text evidence="1">The sequence shown here is derived from an EMBL/GenBank/DDBJ whole genome shotgun (WGS) entry which is preliminary data.</text>
</comment>
<sequence>MGELAKKLRIKEGHQVLVLNSPEGYTNLLLPLPDGAAMQSEPPQQQERQHQEQFKGLCPVVRSQHLKREETRASRLQKTVERLSSGLKNPWVKA</sequence>
<proteinExistence type="predicted"/>
<protein>
    <submittedName>
        <fullName evidence="1">Uncharacterized protein</fullName>
    </submittedName>
</protein>